<feature type="transmembrane region" description="Helical" evidence="3">
    <location>
        <begin position="12"/>
        <end position="35"/>
    </location>
</feature>
<sequence>MRFDLKQERGFTLIEVLAAIVILSIVSLVLTSYFVNAMSYSKSNQNKTIMVNLARNALFYMEKQDFEKTQDFFVTKGYTVSANVCQIDACGNNTTAEGQAYRDTFDTESLASVLHPRVNGVTYTIDVVYQSGVWGNQPQPTGAVSSILNQSSVRSYLLPVKVEVRRANTVSPPANTVEVEGYITDERIR</sequence>
<evidence type="ECO:0000313" key="5">
    <source>
        <dbReference type="Proteomes" id="UP000282529"/>
    </source>
</evidence>
<keyword evidence="3" id="KW-0812">Transmembrane</keyword>
<dbReference type="NCBIfam" id="TIGR02532">
    <property type="entry name" value="IV_pilin_GFxxxE"/>
    <property type="match status" value="1"/>
</dbReference>
<organism evidence="4 5">
    <name type="scientific">Paenibacillus rhizophilus</name>
    <dbReference type="NCBI Taxonomy" id="1850366"/>
    <lineage>
        <taxon>Bacteria</taxon>
        <taxon>Bacillati</taxon>
        <taxon>Bacillota</taxon>
        <taxon>Bacilli</taxon>
        <taxon>Bacillales</taxon>
        <taxon>Paenibacillaceae</taxon>
        <taxon>Paenibacillus</taxon>
    </lineage>
</organism>
<dbReference type="AlphaFoldDB" id="A0A3N9P2X4"/>
<proteinExistence type="predicted"/>
<evidence type="ECO:0000313" key="4">
    <source>
        <dbReference type="EMBL" id="RQW10079.1"/>
    </source>
</evidence>
<dbReference type="InterPro" id="IPR012902">
    <property type="entry name" value="N_methyl_site"/>
</dbReference>
<dbReference type="Proteomes" id="UP000282529">
    <property type="component" value="Unassembled WGS sequence"/>
</dbReference>
<dbReference type="GO" id="GO:0030420">
    <property type="term" value="P:establishment of competence for transformation"/>
    <property type="evidence" value="ECO:0007669"/>
    <property type="project" value="UniProtKB-KW"/>
</dbReference>
<dbReference type="PROSITE" id="PS00409">
    <property type="entry name" value="PROKAR_NTER_METHYL"/>
    <property type="match status" value="1"/>
</dbReference>
<dbReference type="InterPro" id="IPR045584">
    <property type="entry name" value="Pilin-like"/>
</dbReference>
<dbReference type="EMBL" id="RQPI01000010">
    <property type="protein sequence ID" value="RQW10079.1"/>
    <property type="molecule type" value="Genomic_DNA"/>
</dbReference>
<accession>A0A3N9P2X4</accession>
<dbReference type="RefSeq" id="WP_124696660.1">
    <property type="nucleotide sequence ID" value="NZ_JBHUFE010000036.1"/>
</dbReference>
<protein>
    <submittedName>
        <fullName evidence="4">Prepilin-type N-terminal cleavage/methylation domain-containing protein</fullName>
    </submittedName>
</protein>
<comment type="subcellular location">
    <subcellularLocation>
        <location evidence="1">Cell surface</location>
    </subcellularLocation>
</comment>
<name>A0A3N9P2X4_9BACL</name>
<keyword evidence="5" id="KW-1185">Reference proteome</keyword>
<dbReference type="SUPFAM" id="SSF54523">
    <property type="entry name" value="Pili subunits"/>
    <property type="match status" value="1"/>
</dbReference>
<keyword evidence="2" id="KW-0178">Competence</keyword>
<keyword evidence="3" id="KW-0472">Membrane</keyword>
<keyword evidence="3" id="KW-1133">Transmembrane helix</keyword>
<comment type="caution">
    <text evidence="4">The sequence shown here is derived from an EMBL/GenBank/DDBJ whole genome shotgun (WGS) entry which is preliminary data.</text>
</comment>
<dbReference type="GO" id="GO:0009986">
    <property type="term" value="C:cell surface"/>
    <property type="evidence" value="ECO:0007669"/>
    <property type="project" value="UniProtKB-SubCell"/>
</dbReference>
<dbReference type="OrthoDB" id="2456766at2"/>
<evidence type="ECO:0000256" key="1">
    <source>
        <dbReference type="ARBA" id="ARBA00004241"/>
    </source>
</evidence>
<gene>
    <name evidence="4" type="ORF">EH198_16745</name>
</gene>
<evidence type="ECO:0000256" key="3">
    <source>
        <dbReference type="SAM" id="Phobius"/>
    </source>
</evidence>
<dbReference type="Gene3D" id="3.30.700.10">
    <property type="entry name" value="Glycoprotein, Type 4 Pilin"/>
    <property type="match status" value="1"/>
</dbReference>
<reference evidence="4 5" key="1">
    <citation type="submission" date="2018-11" db="EMBL/GenBank/DDBJ databases">
        <title>Genome sequence of strain 7197.</title>
        <authorList>
            <person name="Gao J."/>
            <person name="Sun J."/>
        </authorList>
    </citation>
    <scope>NUCLEOTIDE SEQUENCE [LARGE SCALE GENOMIC DNA]</scope>
    <source>
        <strain evidence="4 5">7197</strain>
    </source>
</reference>
<dbReference type="Pfam" id="PF07963">
    <property type="entry name" value="N_methyl"/>
    <property type="match status" value="1"/>
</dbReference>
<evidence type="ECO:0000256" key="2">
    <source>
        <dbReference type="ARBA" id="ARBA00023287"/>
    </source>
</evidence>